<proteinExistence type="predicted"/>
<dbReference type="EMBL" id="UYRU01121952">
    <property type="protein sequence ID" value="VDN49533.1"/>
    <property type="molecule type" value="Genomic_DNA"/>
</dbReference>
<organism evidence="1 2">
    <name type="scientific">Dibothriocephalus latus</name>
    <name type="common">Fish tapeworm</name>
    <name type="synonym">Diphyllobothrium latum</name>
    <dbReference type="NCBI Taxonomy" id="60516"/>
    <lineage>
        <taxon>Eukaryota</taxon>
        <taxon>Metazoa</taxon>
        <taxon>Spiralia</taxon>
        <taxon>Lophotrochozoa</taxon>
        <taxon>Platyhelminthes</taxon>
        <taxon>Cestoda</taxon>
        <taxon>Eucestoda</taxon>
        <taxon>Diphyllobothriidea</taxon>
        <taxon>Diphyllobothriidae</taxon>
        <taxon>Dibothriocephalus</taxon>
    </lineage>
</organism>
<gene>
    <name evidence="1" type="ORF">DILT_LOCUS19807</name>
</gene>
<dbReference type="AlphaFoldDB" id="A0A3P7PHL1"/>
<dbReference type="OrthoDB" id="420076at2759"/>
<dbReference type="Proteomes" id="UP000281553">
    <property type="component" value="Unassembled WGS sequence"/>
</dbReference>
<name>A0A3P7PHL1_DIBLA</name>
<sequence length="62" mass="6750">MNKFNFCLTTFSSPRLGCYVENLCREFSLVQVDGSISSFVCTVLDGHSGTACSHALAWVALD</sequence>
<accession>A0A3P7PHL1</accession>
<reference evidence="1 2" key="1">
    <citation type="submission" date="2018-11" db="EMBL/GenBank/DDBJ databases">
        <authorList>
            <consortium name="Pathogen Informatics"/>
        </authorList>
    </citation>
    <scope>NUCLEOTIDE SEQUENCE [LARGE SCALE GENOMIC DNA]</scope>
</reference>
<keyword evidence="2" id="KW-1185">Reference proteome</keyword>
<evidence type="ECO:0000313" key="1">
    <source>
        <dbReference type="EMBL" id="VDN49533.1"/>
    </source>
</evidence>
<protein>
    <submittedName>
        <fullName evidence="1">Uncharacterized protein</fullName>
    </submittedName>
</protein>
<feature type="non-terminal residue" evidence="1">
    <location>
        <position position="62"/>
    </location>
</feature>
<evidence type="ECO:0000313" key="2">
    <source>
        <dbReference type="Proteomes" id="UP000281553"/>
    </source>
</evidence>